<dbReference type="AlphaFoldDB" id="A0A8C4T112"/>
<dbReference type="GeneTree" id="ENSGT00610000087474"/>
<name>A0A8C4T112_ERPCA</name>
<keyword evidence="2" id="KW-1185">Reference proteome</keyword>
<evidence type="ECO:0000313" key="2">
    <source>
        <dbReference type="Proteomes" id="UP000694620"/>
    </source>
</evidence>
<accession>A0A8C4T112</accession>
<proteinExistence type="predicted"/>
<reference evidence="1" key="1">
    <citation type="submission" date="2025-08" db="UniProtKB">
        <authorList>
            <consortium name="Ensembl"/>
        </authorList>
    </citation>
    <scope>IDENTIFICATION</scope>
</reference>
<sequence>MSNSNRSPEETSTFGLIQQMAFLNWLKTDSTGSKEILTAVTGVQIAKEVLQWLTDQDRVDRYKEECIQAIADYVKNNPRATQTEINKFVESQVLLFAARVQSLDSASLF</sequence>
<evidence type="ECO:0000313" key="1">
    <source>
        <dbReference type="Ensembl" id="ENSECRP00000024164.1"/>
    </source>
</evidence>
<protein>
    <submittedName>
        <fullName evidence="1">Si:ch211-191j22.3</fullName>
    </submittedName>
</protein>
<organism evidence="1 2">
    <name type="scientific">Erpetoichthys calabaricus</name>
    <name type="common">Rope fish</name>
    <name type="synonym">Calamoichthys calabaricus</name>
    <dbReference type="NCBI Taxonomy" id="27687"/>
    <lineage>
        <taxon>Eukaryota</taxon>
        <taxon>Metazoa</taxon>
        <taxon>Chordata</taxon>
        <taxon>Craniata</taxon>
        <taxon>Vertebrata</taxon>
        <taxon>Euteleostomi</taxon>
        <taxon>Actinopterygii</taxon>
        <taxon>Polypteriformes</taxon>
        <taxon>Polypteridae</taxon>
        <taxon>Erpetoichthys</taxon>
    </lineage>
</organism>
<dbReference type="Ensembl" id="ENSECRT00000024695.1">
    <property type="protein sequence ID" value="ENSECRP00000024164.1"/>
    <property type="gene ID" value="ENSECRG00000016370.1"/>
</dbReference>
<dbReference type="Proteomes" id="UP000694620">
    <property type="component" value="Unassembled WGS sequence"/>
</dbReference>
<reference evidence="1" key="2">
    <citation type="submission" date="2025-09" db="UniProtKB">
        <authorList>
            <consortium name="Ensembl"/>
        </authorList>
    </citation>
    <scope>IDENTIFICATION</scope>
</reference>